<dbReference type="EMBL" id="JAGMVJ010000014">
    <property type="protein sequence ID" value="KAH7082318.1"/>
    <property type="molecule type" value="Genomic_DNA"/>
</dbReference>
<evidence type="ECO:0000313" key="2">
    <source>
        <dbReference type="EMBL" id="KAH7082318.1"/>
    </source>
</evidence>
<feature type="compositionally biased region" description="Basic and acidic residues" evidence="1">
    <location>
        <begin position="617"/>
        <end position="654"/>
    </location>
</feature>
<dbReference type="OrthoDB" id="3800937at2759"/>
<feature type="compositionally biased region" description="Polar residues" evidence="1">
    <location>
        <begin position="536"/>
        <end position="548"/>
    </location>
</feature>
<feature type="compositionally biased region" description="Polar residues" evidence="1">
    <location>
        <begin position="155"/>
        <end position="170"/>
    </location>
</feature>
<proteinExistence type="predicted"/>
<protein>
    <submittedName>
        <fullName evidence="2">Uncharacterized protein</fullName>
    </submittedName>
</protein>
<keyword evidence="3" id="KW-1185">Reference proteome</keyword>
<reference evidence="2" key="1">
    <citation type="journal article" date="2021" name="Nat. Commun.">
        <title>Genetic determinants of endophytism in the Arabidopsis root mycobiome.</title>
        <authorList>
            <person name="Mesny F."/>
            <person name="Miyauchi S."/>
            <person name="Thiergart T."/>
            <person name="Pickel B."/>
            <person name="Atanasova L."/>
            <person name="Karlsson M."/>
            <person name="Huettel B."/>
            <person name="Barry K.W."/>
            <person name="Haridas S."/>
            <person name="Chen C."/>
            <person name="Bauer D."/>
            <person name="Andreopoulos W."/>
            <person name="Pangilinan J."/>
            <person name="LaButti K."/>
            <person name="Riley R."/>
            <person name="Lipzen A."/>
            <person name="Clum A."/>
            <person name="Drula E."/>
            <person name="Henrissat B."/>
            <person name="Kohler A."/>
            <person name="Grigoriev I.V."/>
            <person name="Martin F.M."/>
            <person name="Hacquard S."/>
        </authorList>
    </citation>
    <scope>NUCLEOTIDE SEQUENCE</scope>
    <source>
        <strain evidence="2">MPI-SDFR-AT-0120</strain>
    </source>
</reference>
<dbReference type="AlphaFoldDB" id="A0A8K0R3L3"/>
<feature type="compositionally biased region" description="Basic and acidic residues" evidence="1">
    <location>
        <begin position="87"/>
        <end position="100"/>
    </location>
</feature>
<gene>
    <name evidence="2" type="ORF">FB567DRAFT_581698</name>
</gene>
<sequence>MAPTSKRAAGGNALWQRQVQGMNSIMRQIQVNNPPRNARPTGVSKNAGTAPHRDNIAHLITRQERNTGLRQARMRPDSPIDLAPKAPHQDYSRDTPKRAETAVTAGGTPLASPTRDGRQTLNATLNGENISHISRTRKRASTEEIDRVEVKKPRLSQSDTAQRGQATSTRIPKPSEKVPVNTSCKSKRPAGTTGEAGGNSSQQQACDTFAGAKTPVSQREPGKVACLISPASSSSPQATSDQAVVTKSTLEAKVTKIAPQQKLRQNSTHPFAPIHPSANVKHEYAPYDDKSIPIMRSTIIKHRKDVLPTSPSTELRGRALVLLERGFKAKDLGRPDVTKRGPTLDINDCDLYLRGKEVHVACELGTLLVATYLKLRGIPDETPVRFNGAKPAWAQASVPQRHLRRVQNPTKYDNPFYVLKPWDPPEAKPLLEPLKIGQLALDASSLVQVFVRDSKGMCYGRRLDKKDRSHIEDKRCEGDEDDDEGWFHYGITVGLNEHYQGGGEGAFKPRKFDETPPALQSCLNKAKAPKHLHTLTTPTRVQSATSPATAAIKQSALSQPPDKPACVEQGGLKEESSKEINGPSKTAKVESIEDAKEEPKDGLQARAIQADDQLESEPGKAMKEELKDEETNTNLKEHIGSERDCEFAQERADKTGLLPIQRASVPSPPPYGSIEDEVDWDDDEL</sequence>
<feature type="region of interest" description="Disordered" evidence="1">
    <location>
        <begin position="31"/>
        <end position="203"/>
    </location>
</feature>
<evidence type="ECO:0000313" key="3">
    <source>
        <dbReference type="Proteomes" id="UP000813461"/>
    </source>
</evidence>
<name>A0A8K0R3L3_9PLEO</name>
<feature type="compositionally biased region" description="Polar residues" evidence="1">
    <location>
        <begin position="119"/>
        <end position="133"/>
    </location>
</feature>
<feature type="compositionally biased region" description="Acidic residues" evidence="1">
    <location>
        <begin position="674"/>
        <end position="685"/>
    </location>
</feature>
<organism evidence="2 3">
    <name type="scientific">Paraphoma chrysanthemicola</name>
    <dbReference type="NCBI Taxonomy" id="798071"/>
    <lineage>
        <taxon>Eukaryota</taxon>
        <taxon>Fungi</taxon>
        <taxon>Dikarya</taxon>
        <taxon>Ascomycota</taxon>
        <taxon>Pezizomycotina</taxon>
        <taxon>Dothideomycetes</taxon>
        <taxon>Pleosporomycetidae</taxon>
        <taxon>Pleosporales</taxon>
        <taxon>Pleosporineae</taxon>
        <taxon>Phaeosphaeriaceae</taxon>
        <taxon>Paraphoma</taxon>
    </lineage>
</organism>
<feature type="compositionally biased region" description="Basic and acidic residues" evidence="1">
    <location>
        <begin position="587"/>
        <end position="603"/>
    </location>
</feature>
<feature type="compositionally biased region" description="Basic and acidic residues" evidence="1">
    <location>
        <begin position="140"/>
        <end position="152"/>
    </location>
</feature>
<accession>A0A8K0R3L3</accession>
<comment type="caution">
    <text evidence="2">The sequence shown here is derived from an EMBL/GenBank/DDBJ whole genome shotgun (WGS) entry which is preliminary data.</text>
</comment>
<dbReference type="Proteomes" id="UP000813461">
    <property type="component" value="Unassembled WGS sequence"/>
</dbReference>
<feature type="compositionally biased region" description="Basic and acidic residues" evidence="1">
    <location>
        <begin position="51"/>
        <end position="67"/>
    </location>
</feature>
<evidence type="ECO:0000256" key="1">
    <source>
        <dbReference type="SAM" id="MobiDB-lite"/>
    </source>
</evidence>
<feature type="region of interest" description="Disordered" evidence="1">
    <location>
        <begin position="536"/>
        <end position="685"/>
    </location>
</feature>